<dbReference type="InterPro" id="IPR011990">
    <property type="entry name" value="TPR-like_helical_dom_sf"/>
</dbReference>
<dbReference type="Gene3D" id="1.25.40.10">
    <property type="entry name" value="Tetratricopeptide repeat domain"/>
    <property type="match status" value="1"/>
</dbReference>
<comment type="caution">
    <text evidence="2">The sequence shown here is derived from an EMBL/GenBank/DDBJ whole genome shotgun (WGS) entry which is preliminary data.</text>
</comment>
<evidence type="ECO:0000256" key="1">
    <source>
        <dbReference type="SAM" id="Phobius"/>
    </source>
</evidence>
<dbReference type="PANTHER" id="PTHR47310">
    <property type="entry name" value="PROTEIN FLUORESCENT IN BLUE LIGHT, CHLOROPLASTIC"/>
    <property type="match status" value="1"/>
</dbReference>
<keyword evidence="1" id="KW-0472">Membrane</keyword>
<evidence type="ECO:0000313" key="3">
    <source>
        <dbReference type="Proteomes" id="UP000187203"/>
    </source>
</evidence>
<gene>
    <name evidence="2" type="ORF">COLO4_30792</name>
</gene>
<dbReference type="OrthoDB" id="286233at2759"/>
<dbReference type="AlphaFoldDB" id="A0A1R3H6T4"/>
<protein>
    <submittedName>
        <fullName evidence="2">Tetratricopeptide-like helical</fullName>
    </submittedName>
</protein>
<dbReference type="Pfam" id="PF13424">
    <property type="entry name" value="TPR_12"/>
    <property type="match status" value="1"/>
</dbReference>
<sequence length="325" mass="36028">MAIITHCSCFLTPRPCCSLPSPSSAKLQFSGKVASFICKVENFGPSLEDVNGPLEIRHLLRGRGKSTLLHCLKSEGNPILDRMSSHCDDLLQQLFALEGGTWLRVPMTTFLATNILIFAAPFKALAETCEADNSFFNMPLLLLVALIGATVGGLLARQRKEELQRVNEQLRQINTALRRQAKIESYAPSLSYAPVGRIPENEVIVDPQKEDLISRLKSGKNFLRNQEPDKAFLEFKTALDLAKSLKDPTEEKKAARGLGASLQRQGKYREAIKYHSMVLAISDREGEDSGNTEAYGAIADCYTELGDLEKAGIFYDKYIARLETD</sequence>
<evidence type="ECO:0000313" key="2">
    <source>
        <dbReference type="EMBL" id="OMO66078.1"/>
    </source>
</evidence>
<dbReference type="STRING" id="93759.A0A1R3H6T4"/>
<dbReference type="EMBL" id="AWUE01020789">
    <property type="protein sequence ID" value="OMO66078.1"/>
    <property type="molecule type" value="Genomic_DNA"/>
</dbReference>
<dbReference type="InterPro" id="IPR044243">
    <property type="entry name" value="FLU"/>
</dbReference>
<keyword evidence="1" id="KW-1133">Transmembrane helix</keyword>
<dbReference type="SUPFAM" id="SSF48452">
    <property type="entry name" value="TPR-like"/>
    <property type="match status" value="1"/>
</dbReference>
<reference evidence="3" key="1">
    <citation type="submission" date="2013-09" db="EMBL/GenBank/DDBJ databases">
        <title>Corchorus olitorius genome sequencing.</title>
        <authorList>
            <person name="Alam M."/>
            <person name="Haque M.S."/>
            <person name="Islam M.S."/>
            <person name="Emdad E.M."/>
            <person name="Islam M.M."/>
            <person name="Ahmed B."/>
            <person name="Halim A."/>
            <person name="Hossen Q.M.M."/>
            <person name="Hossain M.Z."/>
            <person name="Ahmed R."/>
            <person name="Khan M.M."/>
            <person name="Islam R."/>
            <person name="Rashid M.M."/>
            <person name="Khan S.A."/>
            <person name="Rahman M.S."/>
            <person name="Alam M."/>
            <person name="Yahiya A.S."/>
            <person name="Khan M.S."/>
            <person name="Azam M.S."/>
            <person name="Haque T."/>
            <person name="Lashkar M.Z.H."/>
            <person name="Akhand A.I."/>
            <person name="Morshed G."/>
            <person name="Roy S."/>
            <person name="Uddin K.S."/>
            <person name="Rabeya T."/>
            <person name="Hossain A.S."/>
            <person name="Chowdhury A."/>
            <person name="Snigdha A.R."/>
            <person name="Mortoza M.S."/>
            <person name="Matin S.A."/>
            <person name="Hoque S.M.E."/>
            <person name="Islam M.K."/>
            <person name="Roy D.K."/>
            <person name="Haider R."/>
            <person name="Moosa M.M."/>
            <person name="Elias S.M."/>
            <person name="Hasan A.M."/>
            <person name="Jahan S."/>
            <person name="Shafiuddin M."/>
            <person name="Mahmood N."/>
            <person name="Shommy N.S."/>
        </authorList>
    </citation>
    <scope>NUCLEOTIDE SEQUENCE [LARGE SCALE GENOMIC DNA]</scope>
    <source>
        <strain evidence="3">cv. O-4</strain>
    </source>
</reference>
<feature type="transmembrane region" description="Helical" evidence="1">
    <location>
        <begin position="102"/>
        <end position="122"/>
    </location>
</feature>
<feature type="transmembrane region" description="Helical" evidence="1">
    <location>
        <begin position="134"/>
        <end position="156"/>
    </location>
</feature>
<organism evidence="2 3">
    <name type="scientific">Corchorus olitorius</name>
    <dbReference type="NCBI Taxonomy" id="93759"/>
    <lineage>
        <taxon>Eukaryota</taxon>
        <taxon>Viridiplantae</taxon>
        <taxon>Streptophyta</taxon>
        <taxon>Embryophyta</taxon>
        <taxon>Tracheophyta</taxon>
        <taxon>Spermatophyta</taxon>
        <taxon>Magnoliopsida</taxon>
        <taxon>eudicotyledons</taxon>
        <taxon>Gunneridae</taxon>
        <taxon>Pentapetalae</taxon>
        <taxon>rosids</taxon>
        <taxon>malvids</taxon>
        <taxon>Malvales</taxon>
        <taxon>Malvaceae</taxon>
        <taxon>Grewioideae</taxon>
        <taxon>Apeibeae</taxon>
        <taxon>Corchorus</taxon>
    </lineage>
</organism>
<accession>A0A1R3H6T4</accession>
<keyword evidence="1" id="KW-0812">Transmembrane</keyword>
<dbReference type="PANTHER" id="PTHR47310:SF2">
    <property type="entry name" value="PROTEIN FLUORESCENT IN BLUE LIGHT, CHLOROPLASTIC"/>
    <property type="match status" value="1"/>
</dbReference>
<name>A0A1R3H6T4_9ROSI</name>
<dbReference type="Proteomes" id="UP000187203">
    <property type="component" value="Unassembled WGS sequence"/>
</dbReference>
<proteinExistence type="predicted"/>
<keyword evidence="3" id="KW-1185">Reference proteome</keyword>
<dbReference type="GO" id="GO:0015995">
    <property type="term" value="P:chlorophyll biosynthetic process"/>
    <property type="evidence" value="ECO:0007669"/>
    <property type="project" value="InterPro"/>
</dbReference>